<dbReference type="InterPro" id="IPR007219">
    <property type="entry name" value="XnlR_reg_dom"/>
</dbReference>
<keyword evidence="2" id="KW-0804">Transcription</keyword>
<dbReference type="EMBL" id="JAFIMR010000026">
    <property type="protein sequence ID" value="KAI1863032.1"/>
    <property type="molecule type" value="Genomic_DNA"/>
</dbReference>
<evidence type="ECO:0000256" key="1">
    <source>
        <dbReference type="ARBA" id="ARBA00023015"/>
    </source>
</evidence>
<dbReference type="CDD" id="cd12148">
    <property type="entry name" value="fungal_TF_MHR"/>
    <property type="match status" value="1"/>
</dbReference>
<sequence length="793" mass="88479">MYIPNAQSVLTAGLAMTGMLSEPREVTKGSVLDYAVEKCLDADGNTRCTKPFLAAKSTCYRLEWSTKGALTHTTAEVRDAGSGEIVYYRDTNGEWTPEKGELVYLDFKPKVLGTGNNTVDQSSSTCHLSSALGVSKTWGTTRPIHKADPMWHMLVFAFPRTLVEAGLRLDPQDEPCPKKDEDEDEDVGLGRTRLYQFFEEPVDRTALTRKNLDAAELRCSKLETLLRSLNPDLDIEAAIANLESSTASEFHPDPDAGPDRESDQGEERGEARYEWHEDTLLRPAPVAGAQESPQLQHQEDGMANFSTSESGYLGSSSGSSLLQEIGALVPRAAAGGSMSHVPPDQSSPSTANLDRADLATSAVASLLIDAYFLFYNTSYPIVHEKIFREKMASDWRHTKRHSAWSIVYYMVLAIGHWTSATNHTSVMPCPYYSAARSRLSVAMLESGTVETLQAFLLMGNYLQKRDRPNTGYNLIGIAYRIAFGLGLHREIPHAADTMEHERRRQLFWTVYCFDSGFCITTGRPPTLVDGFLDLRLPRNVEEDSHALGSEMVREVDHPTPSSAIVANAELAKIATTLYTEFLMAKTAGARVEYQVAEAIDKSLNTWKQALPSYFTSPDVPSWFSGPRAVLLWKQENLRLLLWRGTKRRHPFLLSKPDGEQRCAEIAMQSINDITSFCEQPESMLHLGISWYATYFLFQATLVLEIINSIQDNLSASASWRTQRDFNTNSFQTEDPEHPPTQSRPSYDMFSNHLANDSVYWNEFGFGDGDATGDPTIHMLMDQTPLDIFLSDSN</sequence>
<feature type="region of interest" description="Disordered" evidence="4">
    <location>
        <begin position="727"/>
        <end position="746"/>
    </location>
</feature>
<dbReference type="Proteomes" id="UP000829685">
    <property type="component" value="Unassembled WGS sequence"/>
</dbReference>
<evidence type="ECO:0000313" key="7">
    <source>
        <dbReference type="Proteomes" id="UP000829685"/>
    </source>
</evidence>
<dbReference type="GO" id="GO:0008270">
    <property type="term" value="F:zinc ion binding"/>
    <property type="evidence" value="ECO:0007669"/>
    <property type="project" value="InterPro"/>
</dbReference>
<accession>A0A9Q0AN45</accession>
<keyword evidence="1" id="KW-0805">Transcription regulation</keyword>
<evidence type="ECO:0000256" key="3">
    <source>
        <dbReference type="ARBA" id="ARBA00023242"/>
    </source>
</evidence>
<proteinExistence type="predicted"/>
<dbReference type="SMART" id="SM00906">
    <property type="entry name" value="Fungal_trans"/>
    <property type="match status" value="1"/>
</dbReference>
<evidence type="ECO:0000256" key="4">
    <source>
        <dbReference type="SAM" id="MobiDB-lite"/>
    </source>
</evidence>
<dbReference type="GO" id="GO:0000978">
    <property type="term" value="F:RNA polymerase II cis-regulatory region sequence-specific DNA binding"/>
    <property type="evidence" value="ECO:0007669"/>
    <property type="project" value="TreeGrafter"/>
</dbReference>
<protein>
    <recommendedName>
        <fullName evidence="5">Xylanolytic transcriptional activator regulatory domain-containing protein</fullName>
    </recommendedName>
</protein>
<keyword evidence="7" id="KW-1185">Reference proteome</keyword>
<feature type="domain" description="Xylanolytic transcriptional activator regulatory" evidence="5">
    <location>
        <begin position="471"/>
        <end position="543"/>
    </location>
</feature>
<dbReference type="PANTHER" id="PTHR47424">
    <property type="entry name" value="REGULATORY PROTEIN GAL4"/>
    <property type="match status" value="1"/>
</dbReference>
<feature type="compositionally biased region" description="Basic and acidic residues" evidence="4">
    <location>
        <begin position="250"/>
        <end position="271"/>
    </location>
</feature>
<name>A0A9Q0AN45_9PEZI</name>
<comment type="caution">
    <text evidence="6">The sequence shown here is derived from an EMBL/GenBank/DDBJ whole genome shotgun (WGS) entry which is preliminary data.</text>
</comment>
<dbReference type="Pfam" id="PF04082">
    <property type="entry name" value="Fungal_trans"/>
    <property type="match status" value="1"/>
</dbReference>
<gene>
    <name evidence="6" type="ORF">JX265_009078</name>
</gene>
<dbReference type="GO" id="GO:0000435">
    <property type="term" value="P:positive regulation of transcription from RNA polymerase II promoter by galactose"/>
    <property type="evidence" value="ECO:0007669"/>
    <property type="project" value="TreeGrafter"/>
</dbReference>
<reference evidence="6" key="1">
    <citation type="submission" date="2021-03" db="EMBL/GenBank/DDBJ databases">
        <title>Revisited historic fungal species revealed as producer of novel bioactive compounds through whole genome sequencing and comparative genomics.</title>
        <authorList>
            <person name="Vignolle G.A."/>
            <person name="Hochenegger N."/>
            <person name="Mach R.L."/>
            <person name="Mach-Aigner A.R."/>
            <person name="Javad Rahimi M."/>
            <person name="Salim K.A."/>
            <person name="Chan C.M."/>
            <person name="Lim L.B.L."/>
            <person name="Cai F."/>
            <person name="Druzhinina I.S."/>
            <person name="U'Ren J.M."/>
            <person name="Derntl C."/>
        </authorList>
    </citation>
    <scope>NUCLEOTIDE SEQUENCE</scope>
    <source>
        <strain evidence="6">TUCIM 5799</strain>
    </source>
</reference>
<organism evidence="6 7">
    <name type="scientific">Neoarthrinium moseri</name>
    <dbReference type="NCBI Taxonomy" id="1658444"/>
    <lineage>
        <taxon>Eukaryota</taxon>
        <taxon>Fungi</taxon>
        <taxon>Dikarya</taxon>
        <taxon>Ascomycota</taxon>
        <taxon>Pezizomycotina</taxon>
        <taxon>Sordariomycetes</taxon>
        <taxon>Xylariomycetidae</taxon>
        <taxon>Amphisphaeriales</taxon>
        <taxon>Apiosporaceae</taxon>
        <taxon>Neoarthrinium</taxon>
    </lineage>
</organism>
<evidence type="ECO:0000313" key="6">
    <source>
        <dbReference type="EMBL" id="KAI1863032.1"/>
    </source>
</evidence>
<dbReference type="PANTHER" id="PTHR47424:SF2">
    <property type="entry name" value="TRANSCRIPTION FACTOR DOMAIN-CONTAINING PROTEIN-RELATED"/>
    <property type="match status" value="1"/>
</dbReference>
<evidence type="ECO:0000256" key="2">
    <source>
        <dbReference type="ARBA" id="ARBA00023163"/>
    </source>
</evidence>
<dbReference type="GO" id="GO:0000981">
    <property type="term" value="F:DNA-binding transcription factor activity, RNA polymerase II-specific"/>
    <property type="evidence" value="ECO:0007669"/>
    <property type="project" value="TreeGrafter"/>
</dbReference>
<dbReference type="AlphaFoldDB" id="A0A9Q0AN45"/>
<dbReference type="GO" id="GO:0006351">
    <property type="term" value="P:DNA-templated transcription"/>
    <property type="evidence" value="ECO:0007669"/>
    <property type="project" value="InterPro"/>
</dbReference>
<dbReference type="GO" id="GO:0005634">
    <property type="term" value="C:nucleus"/>
    <property type="evidence" value="ECO:0007669"/>
    <property type="project" value="TreeGrafter"/>
</dbReference>
<dbReference type="InterPro" id="IPR051127">
    <property type="entry name" value="Fungal_SecMet_Regulators"/>
</dbReference>
<keyword evidence="3" id="KW-0539">Nucleus</keyword>
<evidence type="ECO:0000259" key="5">
    <source>
        <dbReference type="SMART" id="SM00906"/>
    </source>
</evidence>
<feature type="region of interest" description="Disordered" evidence="4">
    <location>
        <begin position="244"/>
        <end position="271"/>
    </location>
</feature>